<dbReference type="AlphaFoldDB" id="A0A3R9R0Z7"/>
<evidence type="ECO:0000313" key="3">
    <source>
        <dbReference type="EMBL" id="RSN72260.1"/>
    </source>
</evidence>
<evidence type="ECO:0000313" key="4">
    <source>
        <dbReference type="Proteomes" id="UP000277582"/>
    </source>
</evidence>
<evidence type="ECO:0000256" key="1">
    <source>
        <dbReference type="SAM" id="Coils"/>
    </source>
</evidence>
<dbReference type="Proteomes" id="UP000277582">
    <property type="component" value="Unassembled WGS sequence"/>
</dbReference>
<evidence type="ECO:0000256" key="2">
    <source>
        <dbReference type="SAM" id="Phobius"/>
    </source>
</evidence>
<proteinExistence type="predicted"/>
<sequence length="138" mass="15949">MSVALKMIEELEENEALRRRFLKMIIPEIPKEPDVTLMLINAILGRVATKEDLKVTKEDLKEEISSVREEMEKEATSLRGEIVSLREEIRALDSRISSLERRVVGIEGQMSFFMKIFMTFNLPILLAVIGILLRLAFW</sequence>
<feature type="transmembrane region" description="Helical" evidence="2">
    <location>
        <begin position="116"/>
        <end position="137"/>
    </location>
</feature>
<name>A0A3R9R0Z7_9CREN</name>
<keyword evidence="4" id="KW-1185">Reference proteome</keyword>
<reference evidence="3 4" key="1">
    <citation type="submission" date="2018-10" db="EMBL/GenBank/DDBJ databases">
        <title>Co-occurring genomic capacity for anaerobic methane metabolism and dissimilatory sulfite reduction discovered in the Korarchaeota.</title>
        <authorList>
            <person name="Mckay L.J."/>
            <person name="Dlakic M."/>
            <person name="Fields M.W."/>
            <person name="Delmont T.O."/>
            <person name="Eren A.M."/>
            <person name="Jay Z.J."/>
            <person name="Klingelsmith K.B."/>
            <person name="Rusch D.B."/>
            <person name="Inskeep W.P."/>
        </authorList>
    </citation>
    <scope>NUCLEOTIDE SEQUENCE [LARGE SCALE GENOMIC DNA]</scope>
    <source>
        <strain evidence="3 4">MDKW</strain>
    </source>
</reference>
<organism evidence="3 4">
    <name type="scientific">Candidatus Methanodesulfokora washburnensis</name>
    <dbReference type="NCBI Taxonomy" id="2478471"/>
    <lineage>
        <taxon>Archaea</taxon>
        <taxon>Thermoproteota</taxon>
        <taxon>Candidatus Korarchaeia</taxon>
        <taxon>Candidatus Korarchaeia incertae sedis</taxon>
        <taxon>Candidatus Methanodesulfokora</taxon>
    </lineage>
</organism>
<dbReference type="Gene3D" id="1.20.5.340">
    <property type="match status" value="1"/>
</dbReference>
<protein>
    <recommendedName>
        <fullName evidence="5">DUF1640 domain-containing protein</fullName>
    </recommendedName>
</protein>
<dbReference type="RefSeq" id="WP_125672677.1">
    <property type="nucleotide sequence ID" value="NZ_RCOS01000162.1"/>
</dbReference>
<comment type="caution">
    <text evidence="3">The sequence shown here is derived from an EMBL/GenBank/DDBJ whole genome shotgun (WGS) entry which is preliminary data.</text>
</comment>
<accession>A0A3R9R0Z7</accession>
<feature type="coiled-coil region" evidence="1">
    <location>
        <begin position="50"/>
        <end position="102"/>
    </location>
</feature>
<gene>
    <name evidence="3" type="ORF">D6D85_14590</name>
</gene>
<keyword evidence="2" id="KW-0472">Membrane</keyword>
<keyword evidence="2" id="KW-0812">Transmembrane</keyword>
<dbReference type="EMBL" id="RCOS01000162">
    <property type="protein sequence ID" value="RSN72260.1"/>
    <property type="molecule type" value="Genomic_DNA"/>
</dbReference>
<evidence type="ECO:0008006" key="5">
    <source>
        <dbReference type="Google" id="ProtNLM"/>
    </source>
</evidence>
<keyword evidence="1" id="KW-0175">Coiled coil</keyword>
<keyword evidence="2" id="KW-1133">Transmembrane helix</keyword>